<keyword evidence="3" id="KW-0378">Hydrolase</keyword>
<protein>
    <recommendedName>
        <fullName evidence="2">adenine deaminase</fullName>
        <ecNumber evidence="2">3.5.4.2</ecNumber>
    </recommendedName>
</protein>
<dbReference type="InterPro" id="IPR032466">
    <property type="entry name" value="Metal_Hydrolase"/>
</dbReference>
<dbReference type="SUPFAM" id="SSF51556">
    <property type="entry name" value="Metallo-dependent hydrolases"/>
    <property type="match status" value="1"/>
</dbReference>
<feature type="domain" description="Amidohydrolase-related" evidence="5">
    <location>
        <begin position="65"/>
        <end position="327"/>
    </location>
</feature>
<evidence type="ECO:0000259" key="5">
    <source>
        <dbReference type="Pfam" id="PF01979"/>
    </source>
</evidence>
<dbReference type="InterPro" id="IPR011059">
    <property type="entry name" value="Metal-dep_hydrolase_composite"/>
</dbReference>
<evidence type="ECO:0000313" key="8">
    <source>
        <dbReference type="Proteomes" id="UP001165427"/>
    </source>
</evidence>
<dbReference type="Proteomes" id="UP001165427">
    <property type="component" value="Unassembled WGS sequence"/>
</dbReference>
<dbReference type="SUPFAM" id="SSF51338">
    <property type="entry name" value="Composite domain of metallo-dependent hydrolases"/>
    <property type="match status" value="1"/>
</dbReference>
<name>A0AA41UM65_9BACT</name>
<evidence type="ECO:0000259" key="6">
    <source>
        <dbReference type="Pfam" id="PF13382"/>
    </source>
</evidence>
<dbReference type="PANTHER" id="PTHR11113:SF2">
    <property type="entry name" value="ADENINE DEAMINASE"/>
    <property type="match status" value="1"/>
</dbReference>
<dbReference type="EC" id="3.5.4.2" evidence="2"/>
<dbReference type="Pfam" id="PF13382">
    <property type="entry name" value="Adenine_deam_C"/>
    <property type="match status" value="1"/>
</dbReference>
<dbReference type="GO" id="GO:0000034">
    <property type="term" value="F:adenine deaminase activity"/>
    <property type="evidence" value="ECO:0007669"/>
    <property type="project" value="UniProtKB-EC"/>
</dbReference>
<dbReference type="AlphaFoldDB" id="A0AA41UM65"/>
<dbReference type="InterPro" id="IPR006680">
    <property type="entry name" value="Amidohydro-rel"/>
</dbReference>
<dbReference type="PANTHER" id="PTHR11113">
    <property type="entry name" value="N-ACETYLGLUCOSAMINE-6-PHOSPHATE DEACETYLASE"/>
    <property type="match status" value="1"/>
</dbReference>
<dbReference type="EMBL" id="JALJRB010000023">
    <property type="protein sequence ID" value="MCJ8502306.1"/>
    <property type="molecule type" value="Genomic_DNA"/>
</dbReference>
<keyword evidence="8" id="KW-1185">Reference proteome</keyword>
<evidence type="ECO:0000256" key="1">
    <source>
        <dbReference type="ARBA" id="ARBA00006773"/>
    </source>
</evidence>
<dbReference type="RefSeq" id="WP_246912851.1">
    <property type="nucleotide sequence ID" value="NZ_JALJRB010000023.1"/>
</dbReference>
<comment type="similarity">
    <text evidence="1">Belongs to the metallo-dependent hydrolases superfamily. Adenine deaminase family.</text>
</comment>
<dbReference type="InterPro" id="IPR026912">
    <property type="entry name" value="Adenine_deam_C"/>
</dbReference>
<evidence type="ECO:0000313" key="7">
    <source>
        <dbReference type="EMBL" id="MCJ8502306.1"/>
    </source>
</evidence>
<dbReference type="Gene3D" id="2.30.40.10">
    <property type="entry name" value="Urease, subunit C, domain 1"/>
    <property type="match status" value="1"/>
</dbReference>
<comment type="catalytic activity">
    <reaction evidence="4">
        <text>adenine + H2O + H(+) = hypoxanthine + NH4(+)</text>
        <dbReference type="Rhea" id="RHEA:23688"/>
        <dbReference type="ChEBI" id="CHEBI:15377"/>
        <dbReference type="ChEBI" id="CHEBI:15378"/>
        <dbReference type="ChEBI" id="CHEBI:16708"/>
        <dbReference type="ChEBI" id="CHEBI:17368"/>
        <dbReference type="ChEBI" id="CHEBI:28938"/>
        <dbReference type="EC" id="3.5.4.2"/>
    </reaction>
</comment>
<sequence>MTQIALGKAPGDLAVINARVVNVYTGEILDDQAVVTAGPWIAYTGDRSEGMIGPDTEVIDAGGKVLIPGLIDGHTHLAGYYNVPNFLTHGAVGGTTTVITEAFEAYAVAGYDGVLEFLEAIARQPIKIFATAPPMVCLSPAFLGIDPADLDRLLARENVLGLGEAYWQGVLQSPEVLLPTMARTLAAGKVLEGHSAGAKGNKLAAYAATGVSSCHEPITAEEALALLRLGIHVMAREGNVRRDLQAIAEIRHAGIDLRRLTLVSDGVAPQDLLEGGYMELVVQRAIGYGFDPVAAIQMTTLNVAEHFRIDHLVGGIAPGRYADLVLIPEPDRIRAELVISNGRVIARQGRLVVAPRAHAYSERLCNTIDLPRPMTAEDFRIPAGEARQTVSASVIDMVTDLVTKERVIFLPVRDGSIDCDPRQDLIKVATIDRRHTPGKTFTALIRGFGMRAGAVATSAVWDSANLTVLGVDEADMALAVNRIREIQGGVVVCREGRILAELALPVLGVVCDLPMDQLAQRLAQITRTLQELGVPFDDPLLSIATLTGAAIPFLRITEKGLVHLKTGRVSGVVDQ</sequence>
<organism evidence="7 8">
    <name type="scientific">Desulfatitalea alkaliphila</name>
    <dbReference type="NCBI Taxonomy" id="2929485"/>
    <lineage>
        <taxon>Bacteria</taxon>
        <taxon>Pseudomonadati</taxon>
        <taxon>Thermodesulfobacteriota</taxon>
        <taxon>Desulfobacteria</taxon>
        <taxon>Desulfobacterales</taxon>
        <taxon>Desulfosarcinaceae</taxon>
        <taxon>Desulfatitalea</taxon>
    </lineage>
</organism>
<dbReference type="Gene3D" id="3.20.20.140">
    <property type="entry name" value="Metal-dependent hydrolases"/>
    <property type="match status" value="1"/>
</dbReference>
<feature type="domain" description="Adenine deaminase C-terminal" evidence="6">
    <location>
        <begin position="401"/>
        <end position="566"/>
    </location>
</feature>
<comment type="caution">
    <text evidence="7">The sequence shown here is derived from an EMBL/GenBank/DDBJ whole genome shotgun (WGS) entry which is preliminary data.</text>
</comment>
<proteinExistence type="inferred from homology"/>
<evidence type="ECO:0000256" key="3">
    <source>
        <dbReference type="ARBA" id="ARBA00022801"/>
    </source>
</evidence>
<accession>A0AA41UM65</accession>
<evidence type="ECO:0000256" key="2">
    <source>
        <dbReference type="ARBA" id="ARBA00012782"/>
    </source>
</evidence>
<reference evidence="7" key="1">
    <citation type="submission" date="2022-04" db="EMBL/GenBank/DDBJ databases">
        <title>Desulfatitalea alkaliphila sp. nov., a novel anaerobic sulfate-reducing bacterium isolated from terrestrial mud volcano, Taman Peninsula, Russia.</title>
        <authorList>
            <person name="Khomyakova M.A."/>
            <person name="Merkel A.Y."/>
            <person name="Slobodkin A.I."/>
        </authorList>
    </citation>
    <scope>NUCLEOTIDE SEQUENCE</scope>
    <source>
        <strain evidence="7">M08but</strain>
    </source>
</reference>
<evidence type="ECO:0000256" key="4">
    <source>
        <dbReference type="ARBA" id="ARBA00047720"/>
    </source>
</evidence>
<dbReference type="Pfam" id="PF01979">
    <property type="entry name" value="Amidohydro_1"/>
    <property type="match status" value="1"/>
</dbReference>
<gene>
    <name evidence="7" type="ORF">MRX98_17105</name>
</gene>